<dbReference type="InterPro" id="IPR003594">
    <property type="entry name" value="HATPase_dom"/>
</dbReference>
<dbReference type="PANTHER" id="PTHR24421:SF10">
    <property type="entry name" value="NITRATE_NITRITE SENSOR PROTEIN NARQ"/>
    <property type="match status" value="1"/>
</dbReference>
<keyword evidence="15" id="KW-0902">Two-component regulatory system</keyword>
<evidence type="ECO:0000256" key="10">
    <source>
        <dbReference type="ARBA" id="ARBA00022723"/>
    </source>
</evidence>
<proteinExistence type="predicted"/>
<organism evidence="21 22">
    <name type="scientific">Paenibacillus lignilyticus</name>
    <dbReference type="NCBI Taxonomy" id="1172615"/>
    <lineage>
        <taxon>Bacteria</taxon>
        <taxon>Bacillati</taxon>
        <taxon>Bacillota</taxon>
        <taxon>Bacilli</taxon>
        <taxon>Bacillales</taxon>
        <taxon>Paenibacillaceae</taxon>
        <taxon>Paenibacillus</taxon>
    </lineage>
</organism>
<reference evidence="21 22" key="1">
    <citation type="submission" date="2021-04" db="EMBL/GenBank/DDBJ databases">
        <title>Paenibacillus sp. DLE-14 whole genome sequence.</title>
        <authorList>
            <person name="Ham Y.J."/>
        </authorList>
    </citation>
    <scope>NUCLEOTIDE SEQUENCE [LARGE SCALE GENOMIC DNA]</scope>
    <source>
        <strain evidence="21 22">DLE-14</strain>
    </source>
</reference>
<dbReference type="SUPFAM" id="SSF55874">
    <property type="entry name" value="ATPase domain of HSP90 chaperone/DNA topoisomerase II/histidine kinase"/>
    <property type="match status" value="1"/>
</dbReference>
<evidence type="ECO:0000259" key="19">
    <source>
        <dbReference type="PROSITE" id="PS50109"/>
    </source>
</evidence>
<dbReference type="InterPro" id="IPR005467">
    <property type="entry name" value="His_kinase_dom"/>
</dbReference>
<keyword evidence="10" id="KW-0479">Metal-binding</keyword>
<dbReference type="EC" id="2.7.13.3" evidence="4"/>
<dbReference type="PANTHER" id="PTHR24421">
    <property type="entry name" value="NITRATE/NITRITE SENSOR PROTEIN NARX-RELATED"/>
    <property type="match status" value="1"/>
</dbReference>
<dbReference type="InterPro" id="IPR036890">
    <property type="entry name" value="HATPase_C_sf"/>
</dbReference>
<dbReference type="EMBL" id="JAGKSP010000004">
    <property type="protein sequence ID" value="MBP3963508.1"/>
    <property type="molecule type" value="Genomic_DNA"/>
</dbReference>
<dbReference type="PRINTS" id="PR00344">
    <property type="entry name" value="BCTRLSENSOR"/>
</dbReference>
<keyword evidence="8" id="KW-0597">Phosphoprotein</keyword>
<dbReference type="RefSeq" id="WP_210655494.1">
    <property type="nucleotide sequence ID" value="NZ_JAGKSP010000001.1"/>
</dbReference>
<keyword evidence="9" id="KW-0808">Transferase</keyword>
<evidence type="ECO:0000256" key="7">
    <source>
        <dbReference type="ARBA" id="ARBA00022490"/>
    </source>
</evidence>
<comment type="subcellular location">
    <subcellularLocation>
        <location evidence="3">Cytoplasm</location>
    </subcellularLocation>
</comment>
<keyword evidence="13" id="KW-0067">ATP-binding</keyword>
<evidence type="ECO:0000256" key="6">
    <source>
        <dbReference type="ARBA" id="ARBA00022485"/>
    </source>
</evidence>
<dbReference type="InterPro" id="IPR011712">
    <property type="entry name" value="Sig_transdc_His_kin_sub3_dim/P"/>
</dbReference>
<comment type="catalytic activity">
    <reaction evidence="1">
        <text>ATP + protein L-histidine = ADP + protein N-phospho-L-histidine.</text>
        <dbReference type="EC" id="2.7.13.3"/>
    </reaction>
</comment>
<evidence type="ECO:0000256" key="5">
    <source>
        <dbReference type="ARBA" id="ARBA00017322"/>
    </source>
</evidence>
<comment type="function">
    <text evidence="17">Member of the two-component regulatory system NreB/NreC involved in the control of dissimilatory nitrate/nitrite reduction in response to oxygen. NreB functions as a direct oxygen sensor histidine kinase which is autophosphorylated, in the absence of oxygen, probably at the conserved histidine residue, and transfers its phosphate group probably to a conserved aspartate residue of NreC. NreB/NreC activates the expression of the nitrate (narGHJI) and nitrite (nir) reductase operons, as well as the putative nitrate transporter gene narT.</text>
</comment>
<keyword evidence="11" id="KW-0547">Nucleotide-binding</keyword>
<dbReference type="EMBL" id="JAGKSP010000001">
    <property type="protein sequence ID" value="MBP3961821.1"/>
    <property type="molecule type" value="Genomic_DNA"/>
</dbReference>
<evidence type="ECO:0000256" key="11">
    <source>
        <dbReference type="ARBA" id="ARBA00022741"/>
    </source>
</evidence>
<dbReference type="PROSITE" id="PS50109">
    <property type="entry name" value="HIS_KIN"/>
    <property type="match status" value="1"/>
</dbReference>
<dbReference type="InterPro" id="IPR004358">
    <property type="entry name" value="Sig_transdc_His_kin-like_C"/>
</dbReference>
<evidence type="ECO:0000256" key="1">
    <source>
        <dbReference type="ARBA" id="ARBA00000085"/>
    </source>
</evidence>
<dbReference type="CDD" id="cd16917">
    <property type="entry name" value="HATPase_UhpB-NarQ-NarX-like"/>
    <property type="match status" value="1"/>
</dbReference>
<dbReference type="InterPro" id="IPR050482">
    <property type="entry name" value="Sensor_HK_TwoCompSys"/>
</dbReference>
<dbReference type="GO" id="GO:0016301">
    <property type="term" value="F:kinase activity"/>
    <property type="evidence" value="ECO:0007669"/>
    <property type="project" value="UniProtKB-KW"/>
</dbReference>
<keyword evidence="22" id="KW-1185">Reference proteome</keyword>
<comment type="caution">
    <text evidence="21">The sequence shown here is derived from an EMBL/GenBank/DDBJ whole genome shotgun (WGS) entry which is preliminary data.</text>
</comment>
<keyword evidence="16" id="KW-0411">Iron-sulfur</keyword>
<evidence type="ECO:0000313" key="20">
    <source>
        <dbReference type="EMBL" id="MBP3961821.1"/>
    </source>
</evidence>
<evidence type="ECO:0000256" key="15">
    <source>
        <dbReference type="ARBA" id="ARBA00023012"/>
    </source>
</evidence>
<evidence type="ECO:0000256" key="17">
    <source>
        <dbReference type="ARBA" id="ARBA00024827"/>
    </source>
</evidence>
<comment type="cofactor">
    <cofactor evidence="2">
        <name>[4Fe-4S] cluster</name>
        <dbReference type="ChEBI" id="CHEBI:49883"/>
    </cofactor>
</comment>
<name>A0ABS5CEJ3_9BACL</name>
<dbReference type="Proteomes" id="UP000673394">
    <property type="component" value="Unassembled WGS sequence"/>
</dbReference>
<evidence type="ECO:0000256" key="9">
    <source>
        <dbReference type="ARBA" id="ARBA00022679"/>
    </source>
</evidence>
<evidence type="ECO:0000256" key="12">
    <source>
        <dbReference type="ARBA" id="ARBA00022777"/>
    </source>
</evidence>
<evidence type="ECO:0000256" key="4">
    <source>
        <dbReference type="ARBA" id="ARBA00012438"/>
    </source>
</evidence>
<keyword evidence="6" id="KW-0004">4Fe-4S</keyword>
<dbReference type="SMART" id="SM00387">
    <property type="entry name" value="HATPase_c"/>
    <property type="match status" value="1"/>
</dbReference>
<evidence type="ECO:0000256" key="14">
    <source>
        <dbReference type="ARBA" id="ARBA00023004"/>
    </source>
</evidence>
<dbReference type="Gene3D" id="3.30.565.10">
    <property type="entry name" value="Histidine kinase-like ATPase, C-terminal domain"/>
    <property type="match status" value="1"/>
</dbReference>
<keyword evidence="7" id="KW-0963">Cytoplasm</keyword>
<evidence type="ECO:0000256" key="18">
    <source>
        <dbReference type="ARBA" id="ARBA00030800"/>
    </source>
</evidence>
<sequence length="232" mass="25643">MAIQIESERFLIEERNRIAEELHDRVSQHLFGIIYAIQSMKGDCNGMNDDRTQEQMQEIQEAALAASRELRASIYNLSSRESDKNDNASWISIVQSHLANQAKLNGVEIRFHAPNSDDRLSINHQKALYRMILEGVGNAIRHGASSRITIHLTVEPRIVKLSIEDNGRGFNPWLIKPSKPDSGFGLSNMRTLAASLGGKFGISTKQGSGTVIRVLLPITGVHKATGQTTKSG</sequence>
<evidence type="ECO:0000256" key="16">
    <source>
        <dbReference type="ARBA" id="ARBA00023014"/>
    </source>
</evidence>
<dbReference type="Gene3D" id="1.20.5.1930">
    <property type="match status" value="1"/>
</dbReference>
<evidence type="ECO:0000256" key="8">
    <source>
        <dbReference type="ARBA" id="ARBA00022553"/>
    </source>
</evidence>
<evidence type="ECO:0000313" key="21">
    <source>
        <dbReference type="EMBL" id="MBP3963508.1"/>
    </source>
</evidence>
<gene>
    <name evidence="20" type="ORF">I8J30_03790</name>
    <name evidence="21" type="ORF">I8J30_12405</name>
</gene>
<evidence type="ECO:0000256" key="2">
    <source>
        <dbReference type="ARBA" id="ARBA00001966"/>
    </source>
</evidence>
<accession>A0ABS5CEJ3</accession>
<dbReference type="Pfam" id="PF07730">
    <property type="entry name" value="HisKA_3"/>
    <property type="match status" value="1"/>
</dbReference>
<dbReference type="Pfam" id="PF02518">
    <property type="entry name" value="HATPase_c"/>
    <property type="match status" value="1"/>
</dbReference>
<feature type="domain" description="Histidine kinase" evidence="19">
    <location>
        <begin position="21"/>
        <end position="220"/>
    </location>
</feature>
<keyword evidence="12 21" id="KW-0418">Kinase</keyword>
<evidence type="ECO:0000256" key="3">
    <source>
        <dbReference type="ARBA" id="ARBA00004496"/>
    </source>
</evidence>
<evidence type="ECO:0000313" key="22">
    <source>
        <dbReference type="Proteomes" id="UP000673394"/>
    </source>
</evidence>
<evidence type="ECO:0000256" key="13">
    <source>
        <dbReference type="ARBA" id="ARBA00022840"/>
    </source>
</evidence>
<protein>
    <recommendedName>
        <fullName evidence="5">Oxygen sensor histidine kinase NreB</fullName>
        <ecNumber evidence="4">2.7.13.3</ecNumber>
    </recommendedName>
    <alternativeName>
        <fullName evidence="18">Nitrogen regulation protein B</fullName>
    </alternativeName>
</protein>
<keyword evidence="14" id="KW-0408">Iron</keyword>